<protein>
    <submittedName>
        <fullName evidence="1">Uncharacterized protein</fullName>
    </submittedName>
</protein>
<gene>
    <name evidence="1" type="ORF">DPV95_06620</name>
</gene>
<accession>A0AAQ0GZL9</accession>
<sequence>MTPDVGDYNFFDGWKMMDWRENRQGTYDKYLNRFKD</sequence>
<reference evidence="1 2" key="1">
    <citation type="submission" date="2018-05" db="EMBL/GenBank/DDBJ databases">
        <title>Draft Genome Sequences for a Diverse set of 7 Haemophilus Species.</title>
        <authorList>
            <person name="Nichols M."/>
            <person name="Topaz N."/>
            <person name="Wang X."/>
            <person name="Wang X."/>
            <person name="Boxrud D."/>
        </authorList>
    </citation>
    <scope>NUCLEOTIDE SEQUENCE [LARGE SCALE GENOMIC DNA]</scope>
    <source>
        <strain evidence="1 2">C2006002596</strain>
    </source>
</reference>
<dbReference type="AlphaFoldDB" id="A0AAQ0GZL9"/>
<name>A0AAQ0GZL9_HAEPA</name>
<evidence type="ECO:0000313" key="2">
    <source>
        <dbReference type="Proteomes" id="UP000253823"/>
    </source>
</evidence>
<dbReference type="InterPro" id="IPR038181">
    <property type="entry name" value="Ntox21_sf"/>
</dbReference>
<comment type="caution">
    <text evidence="1">The sequence shown here is derived from an EMBL/GenBank/DDBJ whole genome shotgun (WGS) entry which is preliminary data.</text>
</comment>
<proteinExistence type="predicted"/>
<dbReference type="EMBL" id="QEPT01000004">
    <property type="protein sequence ID" value="RDE84075.1"/>
    <property type="molecule type" value="Genomic_DNA"/>
</dbReference>
<organism evidence="1 2">
    <name type="scientific">Haemophilus parainfluenzae</name>
    <dbReference type="NCBI Taxonomy" id="729"/>
    <lineage>
        <taxon>Bacteria</taxon>
        <taxon>Pseudomonadati</taxon>
        <taxon>Pseudomonadota</taxon>
        <taxon>Gammaproteobacteria</taxon>
        <taxon>Pasteurellales</taxon>
        <taxon>Pasteurellaceae</taxon>
        <taxon>Haemophilus</taxon>
    </lineage>
</organism>
<dbReference type="Proteomes" id="UP000253823">
    <property type="component" value="Unassembled WGS sequence"/>
</dbReference>
<evidence type="ECO:0000313" key="1">
    <source>
        <dbReference type="EMBL" id="RDE84075.1"/>
    </source>
</evidence>
<dbReference type="Gene3D" id="3.10.380.20">
    <property type="entry name" value="Novel toxin 21 (CdiA), C-terminal domain"/>
    <property type="match status" value="1"/>
</dbReference>